<accession>A0ACA9S003</accession>
<dbReference type="EMBL" id="CAJVQC010077507">
    <property type="protein sequence ID" value="CAG8815619.1"/>
    <property type="molecule type" value="Genomic_DNA"/>
</dbReference>
<comment type="caution">
    <text evidence="1">The sequence shown here is derived from an EMBL/GenBank/DDBJ whole genome shotgun (WGS) entry which is preliminary data.</text>
</comment>
<reference evidence="1" key="1">
    <citation type="submission" date="2021-06" db="EMBL/GenBank/DDBJ databases">
        <authorList>
            <person name="Kallberg Y."/>
            <person name="Tangrot J."/>
            <person name="Rosling A."/>
        </authorList>
    </citation>
    <scope>NUCLEOTIDE SEQUENCE</scope>
    <source>
        <strain evidence="1">MA461A</strain>
    </source>
</reference>
<dbReference type="Proteomes" id="UP000789920">
    <property type="component" value="Unassembled WGS sequence"/>
</dbReference>
<feature type="non-terminal residue" evidence="1">
    <location>
        <position position="138"/>
    </location>
</feature>
<gene>
    <name evidence="1" type="ORF">RPERSI_LOCUS24265</name>
</gene>
<feature type="non-terminal residue" evidence="1">
    <location>
        <position position="1"/>
    </location>
</feature>
<evidence type="ECO:0000313" key="2">
    <source>
        <dbReference type="Proteomes" id="UP000789920"/>
    </source>
</evidence>
<organism evidence="1 2">
    <name type="scientific">Racocetra persica</name>
    <dbReference type="NCBI Taxonomy" id="160502"/>
    <lineage>
        <taxon>Eukaryota</taxon>
        <taxon>Fungi</taxon>
        <taxon>Fungi incertae sedis</taxon>
        <taxon>Mucoromycota</taxon>
        <taxon>Glomeromycotina</taxon>
        <taxon>Glomeromycetes</taxon>
        <taxon>Diversisporales</taxon>
        <taxon>Gigasporaceae</taxon>
        <taxon>Racocetra</taxon>
    </lineage>
</organism>
<proteinExistence type="predicted"/>
<name>A0ACA9S003_9GLOM</name>
<sequence length="138" mass="16140">EVELSIINEPREFQADNIDETLKPLAPSIQKRTTLAIRNRKCNITKTRLTRSFQELNRDNGDITLPNKTITRSALEKLFEEKQTDWKRCDFVKACIEQNIHLDDNAELNKKKLFTWFDGKTGIKVLIADVKLILYVYE</sequence>
<keyword evidence="2" id="KW-1185">Reference proteome</keyword>
<evidence type="ECO:0000313" key="1">
    <source>
        <dbReference type="EMBL" id="CAG8815619.1"/>
    </source>
</evidence>
<protein>
    <submittedName>
        <fullName evidence="1">28034_t:CDS:1</fullName>
    </submittedName>
</protein>